<evidence type="ECO:0000256" key="1">
    <source>
        <dbReference type="ARBA" id="ARBA00011073"/>
    </source>
</evidence>
<dbReference type="InterPro" id="IPR036852">
    <property type="entry name" value="Peptidase_S8/S53_dom_sf"/>
</dbReference>
<dbReference type="PROSITE" id="PS00138">
    <property type="entry name" value="SUBTILASE_SER"/>
    <property type="match status" value="1"/>
</dbReference>
<protein>
    <recommendedName>
        <fullName evidence="7">Peptidase S8/S53 domain-containing protein</fullName>
    </recommendedName>
</protein>
<keyword evidence="4 5" id="KW-0720">Serine protease</keyword>
<dbReference type="Gene3D" id="3.40.50.200">
    <property type="entry name" value="Peptidase S8/S53 domain"/>
    <property type="match status" value="1"/>
</dbReference>
<keyword evidence="6" id="KW-0732">Signal</keyword>
<dbReference type="Proteomes" id="UP000218366">
    <property type="component" value="Unassembled WGS sequence"/>
</dbReference>
<feature type="domain" description="Peptidase S8/S53" evidence="7">
    <location>
        <begin position="284"/>
        <end position="541"/>
    </location>
</feature>
<dbReference type="PANTHER" id="PTHR43806">
    <property type="entry name" value="PEPTIDASE S8"/>
    <property type="match status" value="1"/>
</dbReference>
<evidence type="ECO:0000256" key="2">
    <source>
        <dbReference type="ARBA" id="ARBA00022670"/>
    </source>
</evidence>
<comment type="caution">
    <text evidence="8">The sequence shown here is derived from an EMBL/GenBank/DDBJ whole genome shotgun (WGS) entry which is preliminary data.</text>
</comment>
<dbReference type="EMBL" id="NWMW01000003">
    <property type="protein sequence ID" value="PCD01618.1"/>
    <property type="molecule type" value="Genomic_DNA"/>
</dbReference>
<feature type="active site" description="Charge relay system" evidence="5">
    <location>
        <position position="265"/>
    </location>
</feature>
<evidence type="ECO:0000259" key="7">
    <source>
        <dbReference type="Pfam" id="PF00082"/>
    </source>
</evidence>
<dbReference type="SUPFAM" id="SSF52743">
    <property type="entry name" value="Subtilisin-like"/>
    <property type="match status" value="1"/>
</dbReference>
<reference evidence="8 9" key="1">
    <citation type="submission" date="2017-09" db="EMBL/GenBank/DDBJ databases">
        <title>Sphingomonas spermidinifaciens 9NM-10, whole genome shotgun sequence.</title>
        <authorList>
            <person name="Feng G."/>
            <person name="Zhu H."/>
        </authorList>
    </citation>
    <scope>NUCLEOTIDE SEQUENCE [LARGE SCALE GENOMIC DNA]</scope>
    <source>
        <strain evidence="8 9">9NM-10</strain>
    </source>
</reference>
<dbReference type="InterPro" id="IPR050131">
    <property type="entry name" value="Peptidase_S8_subtilisin-like"/>
</dbReference>
<dbReference type="OrthoDB" id="5405281at2"/>
<feature type="signal peptide" evidence="6">
    <location>
        <begin position="1"/>
        <end position="28"/>
    </location>
</feature>
<dbReference type="RefSeq" id="WP_096344363.1">
    <property type="nucleotide sequence ID" value="NZ_NWMW01000003.1"/>
</dbReference>
<feature type="active site" description="Charge relay system" evidence="5">
    <location>
        <position position="290"/>
    </location>
</feature>
<keyword evidence="2 5" id="KW-0645">Protease</keyword>
<feature type="active site" description="Charge relay system" evidence="5">
    <location>
        <position position="491"/>
    </location>
</feature>
<dbReference type="Pfam" id="PF00082">
    <property type="entry name" value="Peptidase_S8"/>
    <property type="match status" value="1"/>
</dbReference>
<proteinExistence type="inferred from homology"/>
<dbReference type="PROSITE" id="PS51892">
    <property type="entry name" value="SUBTILASE"/>
    <property type="match status" value="1"/>
</dbReference>
<evidence type="ECO:0000313" key="9">
    <source>
        <dbReference type="Proteomes" id="UP000218366"/>
    </source>
</evidence>
<evidence type="ECO:0000256" key="5">
    <source>
        <dbReference type="PROSITE-ProRule" id="PRU01240"/>
    </source>
</evidence>
<evidence type="ECO:0000256" key="4">
    <source>
        <dbReference type="ARBA" id="ARBA00022825"/>
    </source>
</evidence>
<comment type="similarity">
    <text evidence="1 5">Belongs to the peptidase S8 family.</text>
</comment>
<keyword evidence="9" id="KW-1185">Reference proteome</keyword>
<dbReference type="InterPro" id="IPR000209">
    <property type="entry name" value="Peptidase_S8/S53_dom"/>
</dbReference>
<dbReference type="InterPro" id="IPR023828">
    <property type="entry name" value="Peptidase_S8_Ser-AS"/>
</dbReference>
<dbReference type="GO" id="GO:0004252">
    <property type="term" value="F:serine-type endopeptidase activity"/>
    <property type="evidence" value="ECO:0007669"/>
    <property type="project" value="UniProtKB-UniRule"/>
</dbReference>
<evidence type="ECO:0000313" key="8">
    <source>
        <dbReference type="EMBL" id="PCD01618.1"/>
    </source>
</evidence>
<organism evidence="8 9">
    <name type="scientific">Sphingomonas spermidinifaciens</name>
    <dbReference type="NCBI Taxonomy" id="1141889"/>
    <lineage>
        <taxon>Bacteria</taxon>
        <taxon>Pseudomonadati</taxon>
        <taxon>Pseudomonadota</taxon>
        <taxon>Alphaproteobacteria</taxon>
        <taxon>Sphingomonadales</taxon>
        <taxon>Sphingomonadaceae</taxon>
        <taxon>Sphingomonas</taxon>
    </lineage>
</organism>
<dbReference type="PANTHER" id="PTHR43806:SF11">
    <property type="entry name" value="CEREVISIN-RELATED"/>
    <property type="match status" value="1"/>
</dbReference>
<evidence type="ECO:0000256" key="3">
    <source>
        <dbReference type="ARBA" id="ARBA00022801"/>
    </source>
</evidence>
<dbReference type="AlphaFoldDB" id="A0A2A4B1K1"/>
<name>A0A2A4B1K1_9SPHN</name>
<dbReference type="GO" id="GO:0006508">
    <property type="term" value="P:proteolysis"/>
    <property type="evidence" value="ECO:0007669"/>
    <property type="project" value="UniProtKB-KW"/>
</dbReference>
<sequence length="994" mass="106635">MVSVKGRLGAAALAVTVSAVALTAPAAAQDVPAPKPLEAKTTSARPLASQAGTITPTRGMIRAHMDEISPFWSDGPQVGIDVDPETGELEPFWGKLEPYRGMIRAHEGELTALAGMIRAHEGDLEGMRGMIRAHMGELSATARMIRAHDTSAVVDYAAALSDYRAFISQSEAFWAVPVQKETGKSFSTVITDPLLNKYGIDLNDAQSLAKLSGDQREMFFLEWHDNLMQFSGADQVDHWMKSIGWSPALTQQQGSGTRAVIGLVDFFVAKDPDIAQKVIYSGGYTAFTGHGAGVGSLILASHDGKGVMGIAPNARVAAYNPFDATHTASWTDVTKGIIAVNKAGANVINLSLGVPGHTFHSEWRNVFKTSEVNNYKDTSLYVIAAGNSGVTQTANVNFKDAFDNTFLVVGSVSPDNVISDFSNRPGFVCLTDDGTCKNTMRAGVGRTGDTFLKSDYLKESGLLMNRFLVAPGEMILVADGEGGVTRMSGTSFAAPLVAGAIALIHDRWPWLKKYPRDVAKILLDSATDLGEPGADPVYGRGLLNIERAQGVLDFDRLKYELWNGSSKTDLTVSTLKTKGFQQIWSDKDMYFAAFEKIDSAERDFLIPLSSRLFGTMRNGQYFQEFVYNHFVNWLQTGVGFTGVNPQRGFGFTDTMATPDANLGNGWSFSMTGRLVAEHYGGGGIGAPQLRSSVTVAAPQSRVRFTFGSGDGAVSLGGRMGLQTSSDFDPYTGGVNPLLGFASGGAHVASTLAVSRDFEVSFGATSRRMSTREMTLGIADIDDRGLMSRNRYAADAMTVRVDYRPANWLGVSGSFTRLEEDRAFLGTLSLANSDFGDGTTTDGITVQADLNLDEGMVVFGSATGARTANRDDAAAFRMAGRGALGSAYQIGAAKQGLLGRNDRLRMTLAQPLTIERGAIEFTSIMVIDRETGDKGPVTQRFDLGNQRRRAVAEVLYGTPLMGGLAELSMFGRGELRAVDAAVPRIMIGAQGSMRF</sequence>
<accession>A0A2A4B1K1</accession>
<feature type="chain" id="PRO_5012946459" description="Peptidase S8/S53 domain-containing protein" evidence="6">
    <location>
        <begin position="29"/>
        <end position="994"/>
    </location>
</feature>
<keyword evidence="3 5" id="KW-0378">Hydrolase</keyword>
<evidence type="ECO:0000256" key="6">
    <source>
        <dbReference type="SAM" id="SignalP"/>
    </source>
</evidence>
<gene>
    <name evidence="8" type="ORF">COC42_15935</name>
</gene>